<organism evidence="1 2">
    <name type="scientific">Pontibacter qinzhouensis</name>
    <dbReference type="NCBI Taxonomy" id="2603253"/>
    <lineage>
        <taxon>Bacteria</taxon>
        <taxon>Pseudomonadati</taxon>
        <taxon>Bacteroidota</taxon>
        <taxon>Cytophagia</taxon>
        <taxon>Cytophagales</taxon>
        <taxon>Hymenobacteraceae</taxon>
        <taxon>Pontibacter</taxon>
    </lineage>
</organism>
<gene>
    <name evidence="1" type="ORF">FVR03_01130</name>
</gene>
<dbReference type="EMBL" id="VRTY01000003">
    <property type="protein sequence ID" value="TXK52346.1"/>
    <property type="molecule type" value="Genomic_DNA"/>
</dbReference>
<reference evidence="1 2" key="1">
    <citation type="submission" date="2019-08" db="EMBL/GenBank/DDBJ databases">
        <authorList>
            <person name="Shi S."/>
        </authorList>
    </citation>
    <scope>NUCLEOTIDE SEQUENCE [LARGE SCALE GENOMIC DNA]</scope>
    <source>
        <strain evidence="1 2">GY10130</strain>
    </source>
</reference>
<keyword evidence="2" id="KW-1185">Reference proteome</keyword>
<dbReference type="Proteomes" id="UP000321926">
    <property type="component" value="Unassembled WGS sequence"/>
</dbReference>
<dbReference type="RefSeq" id="WP_147919918.1">
    <property type="nucleotide sequence ID" value="NZ_VRTY01000003.1"/>
</dbReference>
<accession>A0A5C8KE50</accession>
<dbReference type="OrthoDB" id="795788at2"/>
<comment type="caution">
    <text evidence="1">The sequence shown here is derived from an EMBL/GenBank/DDBJ whole genome shotgun (WGS) entry which is preliminary data.</text>
</comment>
<name>A0A5C8KE50_9BACT</name>
<evidence type="ECO:0000313" key="2">
    <source>
        <dbReference type="Proteomes" id="UP000321926"/>
    </source>
</evidence>
<sequence length="155" mass="17097">MDIKIEELLKLSKKEATQLAKELVTDIVEGGKEDPLKVYIETKKINEYFAEVNKGLAKPAQDEAAKHGTKGAEMWGAKAQIVSTPSRYDYSNCNDEELATLDANLKEAKVALEARQKFLQGIPVTGLVLVDEESGDATKLYPPVKIQGETIKVVY</sequence>
<protein>
    <submittedName>
        <fullName evidence="1">Uncharacterized protein</fullName>
    </submittedName>
</protein>
<evidence type="ECO:0000313" key="1">
    <source>
        <dbReference type="EMBL" id="TXK52346.1"/>
    </source>
</evidence>
<dbReference type="AlphaFoldDB" id="A0A5C8KE50"/>
<proteinExistence type="predicted"/>